<sequence>MWSQGSKSKKEASYNFKNLRGPVKRSMDLNLRVPIRPQRSKYDFRKRIEPLCSLKCIGVITSLKNLRVPMRPQGPNTNIRVPVRSPDLKENPAFSFDLRVQLQSQKPPGSNYDLRIYHSISGFLHRLWAQVSVPRSRETTSGSPKLFQENLRAPLRPSDPHATFGLQDQSPDSNSPYSSSKPPGL</sequence>
<protein>
    <submittedName>
        <fullName evidence="2">Uncharacterized protein</fullName>
    </submittedName>
</protein>
<feature type="compositionally biased region" description="Low complexity" evidence="1">
    <location>
        <begin position="170"/>
        <end position="185"/>
    </location>
</feature>
<dbReference type="EMBL" id="QGKX02001290">
    <property type="protein sequence ID" value="KAF3536615.1"/>
    <property type="molecule type" value="Genomic_DNA"/>
</dbReference>
<evidence type="ECO:0000313" key="3">
    <source>
        <dbReference type="Proteomes" id="UP000712600"/>
    </source>
</evidence>
<name>A0A8S9PYE8_BRACR</name>
<gene>
    <name evidence="2" type="ORF">F2Q69_00021778</name>
</gene>
<reference evidence="2" key="1">
    <citation type="submission" date="2019-12" db="EMBL/GenBank/DDBJ databases">
        <title>Genome sequencing and annotation of Brassica cretica.</title>
        <authorList>
            <person name="Studholme D.J."/>
            <person name="Sarris P."/>
        </authorList>
    </citation>
    <scope>NUCLEOTIDE SEQUENCE</scope>
    <source>
        <strain evidence="2">PFS-109/04</strain>
        <tissue evidence="2">Leaf</tissue>
    </source>
</reference>
<comment type="caution">
    <text evidence="2">The sequence shown here is derived from an EMBL/GenBank/DDBJ whole genome shotgun (WGS) entry which is preliminary data.</text>
</comment>
<organism evidence="2 3">
    <name type="scientific">Brassica cretica</name>
    <name type="common">Mustard</name>
    <dbReference type="NCBI Taxonomy" id="69181"/>
    <lineage>
        <taxon>Eukaryota</taxon>
        <taxon>Viridiplantae</taxon>
        <taxon>Streptophyta</taxon>
        <taxon>Embryophyta</taxon>
        <taxon>Tracheophyta</taxon>
        <taxon>Spermatophyta</taxon>
        <taxon>Magnoliopsida</taxon>
        <taxon>eudicotyledons</taxon>
        <taxon>Gunneridae</taxon>
        <taxon>Pentapetalae</taxon>
        <taxon>rosids</taxon>
        <taxon>malvids</taxon>
        <taxon>Brassicales</taxon>
        <taxon>Brassicaceae</taxon>
        <taxon>Brassiceae</taxon>
        <taxon>Brassica</taxon>
    </lineage>
</organism>
<proteinExistence type="predicted"/>
<evidence type="ECO:0000313" key="2">
    <source>
        <dbReference type="EMBL" id="KAF3536615.1"/>
    </source>
</evidence>
<dbReference type="AlphaFoldDB" id="A0A8S9PYE8"/>
<dbReference type="Proteomes" id="UP000712600">
    <property type="component" value="Unassembled WGS sequence"/>
</dbReference>
<feature type="region of interest" description="Disordered" evidence="1">
    <location>
        <begin position="135"/>
        <end position="185"/>
    </location>
</feature>
<evidence type="ECO:0000256" key="1">
    <source>
        <dbReference type="SAM" id="MobiDB-lite"/>
    </source>
</evidence>
<accession>A0A8S9PYE8</accession>